<proteinExistence type="predicted"/>
<gene>
    <name evidence="1" type="ORF">PBS001_LOCUS622</name>
</gene>
<keyword evidence="2" id="KW-1185">Reference proteome</keyword>
<sequence length="120" mass="13366">MVDSSMVVAVGTCLDKLVDIRDSHDQQQVTDLVLTNMNMRYNIQLGLLDPMQDLVRMYSDTQPPSMIPASTAALYVHYMATRVQSVGITVPVSFWAGITILRALAVYVTEPLYVLDVKDD</sequence>
<evidence type="ECO:0000313" key="2">
    <source>
        <dbReference type="Proteomes" id="UP001158986"/>
    </source>
</evidence>
<dbReference type="Proteomes" id="UP001158986">
    <property type="component" value="Unassembled WGS sequence"/>
</dbReference>
<evidence type="ECO:0000313" key="1">
    <source>
        <dbReference type="EMBL" id="CAH0513836.1"/>
    </source>
</evidence>
<reference evidence="1 2" key="1">
    <citation type="submission" date="2021-11" db="EMBL/GenBank/DDBJ databases">
        <authorList>
            <person name="Islam A."/>
            <person name="Islam S."/>
            <person name="Flora M.S."/>
            <person name="Rahman M."/>
            <person name="Ziaur R.M."/>
            <person name="Epstein J.H."/>
            <person name="Hassan M."/>
            <person name="Klassen M."/>
            <person name="Woodard K."/>
            <person name="Webb A."/>
            <person name="Webby R.J."/>
            <person name="El Zowalaty M.E."/>
        </authorList>
    </citation>
    <scope>NUCLEOTIDE SEQUENCE [LARGE SCALE GENOMIC DNA]</scope>
    <source>
        <strain evidence="1">Pbs1</strain>
    </source>
</reference>
<comment type="caution">
    <text evidence="1">The sequence shown here is derived from an EMBL/GenBank/DDBJ whole genome shotgun (WGS) entry which is preliminary data.</text>
</comment>
<organism evidence="1 2">
    <name type="scientific">Peronospora belbahrii</name>
    <dbReference type="NCBI Taxonomy" id="622444"/>
    <lineage>
        <taxon>Eukaryota</taxon>
        <taxon>Sar</taxon>
        <taxon>Stramenopiles</taxon>
        <taxon>Oomycota</taxon>
        <taxon>Peronosporomycetes</taxon>
        <taxon>Peronosporales</taxon>
        <taxon>Peronosporaceae</taxon>
        <taxon>Peronospora</taxon>
    </lineage>
</organism>
<protein>
    <submittedName>
        <fullName evidence="1">Uncharacterized protein</fullName>
    </submittedName>
</protein>
<dbReference type="EMBL" id="CAKLCB010000043">
    <property type="protein sequence ID" value="CAH0513836.1"/>
    <property type="molecule type" value="Genomic_DNA"/>
</dbReference>
<name>A0ABN8CPG4_9STRA</name>
<accession>A0ABN8CPG4</accession>